<protein>
    <submittedName>
        <fullName evidence="1">Lactate utilization protein B</fullName>
    </submittedName>
</protein>
<evidence type="ECO:0000313" key="2">
    <source>
        <dbReference type="Proteomes" id="UP000494365"/>
    </source>
</evidence>
<dbReference type="InterPro" id="IPR004452">
    <property type="entry name" value="LutB/LldF"/>
</dbReference>
<dbReference type="PANTHER" id="PTHR47153">
    <property type="entry name" value="LACTATE UTILIZATION PROTEIN B"/>
    <property type="match status" value="1"/>
</dbReference>
<reference evidence="1 2" key="1">
    <citation type="submission" date="2020-04" db="EMBL/GenBank/DDBJ databases">
        <authorList>
            <person name="De Canck E."/>
        </authorList>
    </citation>
    <scope>NUCLEOTIDE SEQUENCE [LARGE SCALE GENOMIC DNA]</scope>
    <source>
        <strain evidence="1 2">LMG 28614</strain>
    </source>
</reference>
<dbReference type="PANTHER" id="PTHR47153:SF2">
    <property type="entry name" value="LACTATE UTILIZATION PROTEIN B"/>
    <property type="match status" value="1"/>
</dbReference>
<name>A0A6S7BQ39_9BURK</name>
<dbReference type="EMBL" id="CADIKK010000020">
    <property type="protein sequence ID" value="CAB3795810.1"/>
    <property type="molecule type" value="Genomic_DNA"/>
</dbReference>
<organism evidence="1 2">
    <name type="scientific">Paraburkholderia ultramafica</name>
    <dbReference type="NCBI Taxonomy" id="1544867"/>
    <lineage>
        <taxon>Bacteria</taxon>
        <taxon>Pseudomonadati</taxon>
        <taxon>Pseudomonadota</taxon>
        <taxon>Betaproteobacteria</taxon>
        <taxon>Burkholderiales</taxon>
        <taxon>Burkholderiaceae</taxon>
        <taxon>Paraburkholderia</taxon>
    </lineage>
</organism>
<gene>
    <name evidence="1" type="primary">lutB_4</name>
    <name evidence="1" type="ORF">LMG28614_04231</name>
</gene>
<dbReference type="GO" id="GO:0006089">
    <property type="term" value="P:lactate metabolic process"/>
    <property type="evidence" value="ECO:0007669"/>
    <property type="project" value="InterPro"/>
</dbReference>
<dbReference type="AlphaFoldDB" id="A0A6S7BQ39"/>
<evidence type="ECO:0000313" key="1">
    <source>
        <dbReference type="EMBL" id="CAB3795810.1"/>
    </source>
</evidence>
<accession>A0A6S7BQ39</accession>
<proteinExistence type="predicted"/>
<keyword evidence="2" id="KW-1185">Reference proteome</keyword>
<dbReference type="Proteomes" id="UP000494365">
    <property type="component" value="Unassembled WGS sequence"/>
</dbReference>
<sequence length="92" mass="10096">MALGERAGHHCGQPLGNRGCEKDAAATEALFLKNFSGYDYIVAPRGITVVETDLGERIQQLDHQRPAHIVVPAVHKLASDVSRVFSKTLQRM</sequence>